<dbReference type="OMA" id="CANTSFF"/>
<dbReference type="Pfam" id="PF04083">
    <property type="entry name" value="Abhydro_lipase"/>
    <property type="match status" value="1"/>
</dbReference>
<dbReference type="InterPro" id="IPR029058">
    <property type="entry name" value="AB_hydrolase_fold"/>
</dbReference>
<dbReference type="VEuPathDB" id="VectorBase:HLOH_048993"/>
<dbReference type="OrthoDB" id="9974421at2759"/>
<gene>
    <name evidence="2" type="ORF">HPB48_011011</name>
</gene>
<feature type="domain" description="Partial AB-hydrolase lipase" evidence="1">
    <location>
        <begin position="22"/>
        <end position="82"/>
    </location>
</feature>
<dbReference type="InterPro" id="IPR006693">
    <property type="entry name" value="AB_hydrolase_lipase"/>
</dbReference>
<dbReference type="EMBL" id="JABSTR010000008">
    <property type="protein sequence ID" value="KAH9377203.1"/>
    <property type="molecule type" value="Genomic_DNA"/>
</dbReference>
<reference evidence="2 3" key="1">
    <citation type="journal article" date="2020" name="Cell">
        <title>Large-Scale Comparative Analyses of Tick Genomes Elucidate Their Genetic Diversity and Vector Capacities.</title>
        <authorList>
            <consortium name="Tick Genome and Microbiome Consortium (TIGMIC)"/>
            <person name="Jia N."/>
            <person name="Wang J."/>
            <person name="Shi W."/>
            <person name="Du L."/>
            <person name="Sun Y."/>
            <person name="Zhan W."/>
            <person name="Jiang J.F."/>
            <person name="Wang Q."/>
            <person name="Zhang B."/>
            <person name="Ji P."/>
            <person name="Bell-Sakyi L."/>
            <person name="Cui X.M."/>
            <person name="Yuan T.T."/>
            <person name="Jiang B.G."/>
            <person name="Yang W.F."/>
            <person name="Lam T.T."/>
            <person name="Chang Q.C."/>
            <person name="Ding S.J."/>
            <person name="Wang X.J."/>
            <person name="Zhu J.G."/>
            <person name="Ruan X.D."/>
            <person name="Zhao L."/>
            <person name="Wei J.T."/>
            <person name="Ye R.Z."/>
            <person name="Que T.C."/>
            <person name="Du C.H."/>
            <person name="Zhou Y.H."/>
            <person name="Cheng J.X."/>
            <person name="Dai P.F."/>
            <person name="Guo W.B."/>
            <person name="Han X.H."/>
            <person name="Huang E.J."/>
            <person name="Li L.F."/>
            <person name="Wei W."/>
            <person name="Gao Y.C."/>
            <person name="Liu J.Z."/>
            <person name="Shao H.Z."/>
            <person name="Wang X."/>
            <person name="Wang C.C."/>
            <person name="Yang T.C."/>
            <person name="Huo Q.B."/>
            <person name="Li W."/>
            <person name="Chen H.Y."/>
            <person name="Chen S.E."/>
            <person name="Zhou L.G."/>
            <person name="Ni X.B."/>
            <person name="Tian J.H."/>
            <person name="Sheng Y."/>
            <person name="Liu T."/>
            <person name="Pan Y.S."/>
            <person name="Xia L.Y."/>
            <person name="Li J."/>
            <person name="Zhao F."/>
            <person name="Cao W.C."/>
        </authorList>
    </citation>
    <scope>NUCLEOTIDE SEQUENCE [LARGE SCALE GENOMIC DNA]</scope>
    <source>
        <strain evidence="2">HaeL-2018</strain>
    </source>
</reference>
<evidence type="ECO:0000313" key="3">
    <source>
        <dbReference type="Proteomes" id="UP000821853"/>
    </source>
</evidence>
<dbReference type="PANTHER" id="PTHR11005">
    <property type="entry name" value="LYSOSOMAL ACID LIPASE-RELATED"/>
    <property type="match status" value="1"/>
</dbReference>
<accession>A0A9J6GPB9</accession>
<protein>
    <recommendedName>
        <fullName evidence="1">Partial AB-hydrolase lipase domain-containing protein</fullName>
    </recommendedName>
</protein>
<name>A0A9J6GPB9_HAELO</name>
<dbReference type="AlphaFoldDB" id="A0A9J6GPB9"/>
<dbReference type="SUPFAM" id="SSF53474">
    <property type="entry name" value="alpha/beta-Hydrolases"/>
    <property type="match status" value="1"/>
</dbReference>
<organism evidence="2 3">
    <name type="scientific">Haemaphysalis longicornis</name>
    <name type="common">Bush tick</name>
    <dbReference type="NCBI Taxonomy" id="44386"/>
    <lineage>
        <taxon>Eukaryota</taxon>
        <taxon>Metazoa</taxon>
        <taxon>Ecdysozoa</taxon>
        <taxon>Arthropoda</taxon>
        <taxon>Chelicerata</taxon>
        <taxon>Arachnida</taxon>
        <taxon>Acari</taxon>
        <taxon>Parasitiformes</taxon>
        <taxon>Ixodida</taxon>
        <taxon>Ixodoidea</taxon>
        <taxon>Ixodidae</taxon>
        <taxon>Haemaphysalinae</taxon>
        <taxon>Haemaphysalis</taxon>
    </lineage>
</organism>
<comment type="caution">
    <text evidence="2">The sequence shown here is derived from an EMBL/GenBank/DDBJ whole genome shotgun (WGS) entry which is preliminary data.</text>
</comment>
<dbReference type="Proteomes" id="UP000821853">
    <property type="component" value="Unassembled WGS sequence"/>
</dbReference>
<keyword evidence="3" id="KW-1185">Reference proteome</keyword>
<dbReference type="Gene3D" id="3.40.50.1820">
    <property type="entry name" value="alpha/beta hydrolase"/>
    <property type="match status" value="1"/>
</dbReference>
<dbReference type="GO" id="GO:0006629">
    <property type="term" value="P:lipid metabolic process"/>
    <property type="evidence" value="ECO:0007669"/>
    <property type="project" value="InterPro"/>
</dbReference>
<evidence type="ECO:0000259" key="1">
    <source>
        <dbReference type="Pfam" id="PF04083"/>
    </source>
</evidence>
<proteinExistence type="predicted"/>
<evidence type="ECO:0000313" key="2">
    <source>
        <dbReference type="EMBL" id="KAH9377203.1"/>
    </source>
</evidence>
<sequence>MRYEFAAQFFSFCANTSFFLQTEIISSKGYPVEERYVITEDGYVLTVFRIPFGRTGRGNQRRPVVFLQHGLLCSAADWVINLPHQSLGEIQLAIGHQSISLIVVYVMRCLKVSCRIVSQLELLQGSLNLGELIHA</sequence>